<organism evidence="6 7">
    <name type="scientific">Chromobacterium haemolyticum</name>
    <dbReference type="NCBI Taxonomy" id="394935"/>
    <lineage>
        <taxon>Bacteria</taxon>
        <taxon>Pseudomonadati</taxon>
        <taxon>Pseudomonadota</taxon>
        <taxon>Betaproteobacteria</taxon>
        <taxon>Neisseriales</taxon>
        <taxon>Chromobacteriaceae</taxon>
        <taxon>Chromobacterium</taxon>
    </lineage>
</organism>
<evidence type="ECO:0000256" key="3">
    <source>
        <dbReference type="ARBA" id="ARBA00023125"/>
    </source>
</evidence>
<dbReference type="PANTHER" id="PTHR30346">
    <property type="entry name" value="TRANSCRIPTIONAL DUAL REGULATOR HCAR-RELATED"/>
    <property type="match status" value="1"/>
</dbReference>
<dbReference type="CDD" id="cd08445">
    <property type="entry name" value="PBP2_BenM_CatM_CatR"/>
    <property type="match status" value="1"/>
</dbReference>
<keyword evidence="2" id="KW-0805">Transcription regulation</keyword>
<dbReference type="Gene3D" id="3.40.190.10">
    <property type="entry name" value="Periplasmic binding protein-like II"/>
    <property type="match status" value="2"/>
</dbReference>
<dbReference type="InterPro" id="IPR005119">
    <property type="entry name" value="LysR_subst-bd"/>
</dbReference>
<dbReference type="GO" id="GO:0032993">
    <property type="term" value="C:protein-DNA complex"/>
    <property type="evidence" value="ECO:0007669"/>
    <property type="project" value="TreeGrafter"/>
</dbReference>
<keyword evidence="3" id="KW-0238">DNA-binding</keyword>
<name>A0A1W0CTJ1_9NEIS</name>
<dbReference type="PANTHER" id="PTHR30346:SF17">
    <property type="entry name" value="LYSR FAMILY TRANSCRIPTIONAL REGULATOR"/>
    <property type="match status" value="1"/>
</dbReference>
<dbReference type="InterPro" id="IPR000847">
    <property type="entry name" value="LysR_HTH_N"/>
</dbReference>
<comment type="similarity">
    <text evidence="1">Belongs to the LysR transcriptional regulatory family.</text>
</comment>
<dbReference type="InterPro" id="IPR036390">
    <property type="entry name" value="WH_DNA-bd_sf"/>
</dbReference>
<accession>A0A1W0CTJ1</accession>
<dbReference type="PRINTS" id="PR00039">
    <property type="entry name" value="HTHLYSR"/>
</dbReference>
<dbReference type="SUPFAM" id="SSF53850">
    <property type="entry name" value="Periplasmic binding protein-like II"/>
    <property type="match status" value="1"/>
</dbReference>
<dbReference type="EMBL" id="MUKV01000017">
    <property type="protein sequence ID" value="OQS38018.1"/>
    <property type="molecule type" value="Genomic_DNA"/>
</dbReference>
<dbReference type="FunFam" id="1.10.10.10:FF:000001">
    <property type="entry name" value="LysR family transcriptional regulator"/>
    <property type="match status" value="1"/>
</dbReference>
<dbReference type="RefSeq" id="WP_081555823.1">
    <property type="nucleotide sequence ID" value="NZ_MUKV01000017.1"/>
</dbReference>
<gene>
    <name evidence="6" type="ORF">B0T45_13490</name>
</gene>
<keyword evidence="4" id="KW-0804">Transcription</keyword>
<dbReference type="PROSITE" id="PS50931">
    <property type="entry name" value="HTH_LYSR"/>
    <property type="match status" value="1"/>
</dbReference>
<evidence type="ECO:0000259" key="5">
    <source>
        <dbReference type="PROSITE" id="PS50931"/>
    </source>
</evidence>
<dbReference type="GO" id="GO:0003677">
    <property type="term" value="F:DNA binding"/>
    <property type="evidence" value="ECO:0007669"/>
    <property type="project" value="UniProtKB-KW"/>
</dbReference>
<proteinExistence type="inferred from homology"/>
<sequence length="300" mass="34009">MELRHLRYFVAVAEELNFTRAAERLHIAQPPLSRQIQQLEEELGLLLLDRGARPLQLTEAGRFFYAQARNLLAQAQGMRAMTRKIALARRQLVIGYVGSTLYRPLPEVIRRFRAIHADIELSLLEMTSLEQVEALKAGRIDVGFGRLLFDDPAVEREVLAEEALWLALPLEHPLARLEAPLHLHDAAEETVLIYPRQPRPSYADQVLAAFRQRALEPAYTLEVRELQTALGLVAAGMGVCVVPASVLRLRRDDVVYRPLTDEGLASPLIMSARRGDRSEELALIRRLLRELLPREEALEK</sequence>
<reference evidence="6 7" key="1">
    <citation type="submission" date="2017-02" db="EMBL/GenBank/DDBJ databases">
        <title>Chromobacterium haemolyticum H5244.</title>
        <authorList>
            <person name="Gulvik C.A."/>
        </authorList>
    </citation>
    <scope>NUCLEOTIDE SEQUENCE [LARGE SCALE GENOMIC DNA]</scope>
    <source>
        <strain evidence="6 7">H5244</strain>
    </source>
</reference>
<evidence type="ECO:0000256" key="4">
    <source>
        <dbReference type="ARBA" id="ARBA00023163"/>
    </source>
</evidence>
<dbReference type="Proteomes" id="UP000192721">
    <property type="component" value="Unassembled WGS sequence"/>
</dbReference>
<dbReference type="InterPro" id="IPR036388">
    <property type="entry name" value="WH-like_DNA-bd_sf"/>
</dbReference>
<feature type="domain" description="HTH lysR-type" evidence="5">
    <location>
        <begin position="1"/>
        <end position="58"/>
    </location>
</feature>
<evidence type="ECO:0000313" key="6">
    <source>
        <dbReference type="EMBL" id="OQS38018.1"/>
    </source>
</evidence>
<evidence type="ECO:0000256" key="2">
    <source>
        <dbReference type="ARBA" id="ARBA00023015"/>
    </source>
</evidence>
<evidence type="ECO:0000256" key="1">
    <source>
        <dbReference type="ARBA" id="ARBA00009437"/>
    </source>
</evidence>
<dbReference type="AlphaFoldDB" id="A0A1W0CTJ1"/>
<evidence type="ECO:0000313" key="7">
    <source>
        <dbReference type="Proteomes" id="UP000192721"/>
    </source>
</evidence>
<dbReference type="Pfam" id="PF03466">
    <property type="entry name" value="LysR_substrate"/>
    <property type="match status" value="1"/>
</dbReference>
<dbReference type="Gene3D" id="1.10.10.10">
    <property type="entry name" value="Winged helix-like DNA-binding domain superfamily/Winged helix DNA-binding domain"/>
    <property type="match status" value="1"/>
</dbReference>
<dbReference type="SUPFAM" id="SSF46785">
    <property type="entry name" value="Winged helix' DNA-binding domain"/>
    <property type="match status" value="1"/>
</dbReference>
<comment type="caution">
    <text evidence="6">The sequence shown here is derived from an EMBL/GenBank/DDBJ whole genome shotgun (WGS) entry which is preliminary data.</text>
</comment>
<dbReference type="GO" id="GO:0003700">
    <property type="term" value="F:DNA-binding transcription factor activity"/>
    <property type="evidence" value="ECO:0007669"/>
    <property type="project" value="InterPro"/>
</dbReference>
<protein>
    <submittedName>
        <fullName evidence="6">LysR family transcriptional regulator</fullName>
    </submittedName>
</protein>
<dbReference type="Pfam" id="PF00126">
    <property type="entry name" value="HTH_1"/>
    <property type="match status" value="1"/>
</dbReference>